<name>A0ACB9RY25_9MYRT</name>
<sequence>MPITVSTLRLIHPPPPHSFTVVSPSLLRLPSIPISTALDPCFSRRSGGFLYLGDGRGPIRGLGSNFEFLVKADNGKGRIDSSGVVEDEAERAARGESTMPERFRYLTKEASDPPVRWPFFVALAFLVYAWRVVLLELANWKKGVGAIIGFVGYLLKLGLALIFHFIGDPVTAVIRGTDTAFYSMRAFYSSIISGLPVSELIIVIILASAMLAIGESVVPDSVSSQPYVLTTAGLAGFLVVRGYITVLFFLMALVGTYGFSRFIKKRDALTSALPAAAVVAGVGAPWLRLFAIASYLALAIFYYSKNHSQAEETEEVSEGKEAREVTTNRRLPLPLMGSALAVGIHVAAKWAGRRHLTWMIV</sequence>
<accession>A0ACB9RY25</accession>
<dbReference type="Proteomes" id="UP001057402">
    <property type="component" value="Chromosome 3"/>
</dbReference>
<gene>
    <name evidence="1" type="ORF">MLD38_009157</name>
</gene>
<reference evidence="2" key="1">
    <citation type="journal article" date="2023" name="Front. Plant Sci.">
        <title>Chromosomal-level genome assembly of Melastoma candidum provides insights into trichome evolution.</title>
        <authorList>
            <person name="Zhong Y."/>
            <person name="Wu W."/>
            <person name="Sun C."/>
            <person name="Zou P."/>
            <person name="Liu Y."/>
            <person name="Dai S."/>
            <person name="Zhou R."/>
        </authorList>
    </citation>
    <scope>NUCLEOTIDE SEQUENCE [LARGE SCALE GENOMIC DNA]</scope>
</reference>
<dbReference type="EMBL" id="CM042882">
    <property type="protein sequence ID" value="KAI4383303.1"/>
    <property type="molecule type" value="Genomic_DNA"/>
</dbReference>
<protein>
    <submittedName>
        <fullName evidence="1">Uncharacterized protein</fullName>
    </submittedName>
</protein>
<evidence type="ECO:0000313" key="2">
    <source>
        <dbReference type="Proteomes" id="UP001057402"/>
    </source>
</evidence>
<keyword evidence="2" id="KW-1185">Reference proteome</keyword>
<proteinExistence type="predicted"/>
<evidence type="ECO:0000313" key="1">
    <source>
        <dbReference type="EMBL" id="KAI4383303.1"/>
    </source>
</evidence>
<organism evidence="1 2">
    <name type="scientific">Melastoma candidum</name>
    <dbReference type="NCBI Taxonomy" id="119954"/>
    <lineage>
        <taxon>Eukaryota</taxon>
        <taxon>Viridiplantae</taxon>
        <taxon>Streptophyta</taxon>
        <taxon>Embryophyta</taxon>
        <taxon>Tracheophyta</taxon>
        <taxon>Spermatophyta</taxon>
        <taxon>Magnoliopsida</taxon>
        <taxon>eudicotyledons</taxon>
        <taxon>Gunneridae</taxon>
        <taxon>Pentapetalae</taxon>
        <taxon>rosids</taxon>
        <taxon>malvids</taxon>
        <taxon>Myrtales</taxon>
        <taxon>Melastomataceae</taxon>
        <taxon>Melastomatoideae</taxon>
        <taxon>Melastomateae</taxon>
        <taxon>Melastoma</taxon>
    </lineage>
</organism>
<comment type="caution">
    <text evidence="1">The sequence shown here is derived from an EMBL/GenBank/DDBJ whole genome shotgun (WGS) entry which is preliminary data.</text>
</comment>